<feature type="transmembrane region" description="Helical" evidence="5">
    <location>
        <begin position="360"/>
        <end position="384"/>
    </location>
</feature>
<evidence type="ECO:0000256" key="4">
    <source>
        <dbReference type="ARBA" id="ARBA00023136"/>
    </source>
</evidence>
<evidence type="ECO:0000256" key="1">
    <source>
        <dbReference type="ARBA" id="ARBA00004141"/>
    </source>
</evidence>
<dbReference type="Proteomes" id="UP000482155">
    <property type="component" value="Unassembled WGS sequence"/>
</dbReference>
<evidence type="ECO:0000259" key="6">
    <source>
        <dbReference type="PROSITE" id="PS50850"/>
    </source>
</evidence>
<dbReference type="GO" id="GO:0016020">
    <property type="term" value="C:membrane"/>
    <property type="evidence" value="ECO:0007669"/>
    <property type="project" value="UniProtKB-SubCell"/>
</dbReference>
<dbReference type="AlphaFoldDB" id="A0A6B3SQE1"/>
<feature type="transmembrane region" description="Helical" evidence="5">
    <location>
        <begin position="263"/>
        <end position="284"/>
    </location>
</feature>
<evidence type="ECO:0000256" key="5">
    <source>
        <dbReference type="SAM" id="Phobius"/>
    </source>
</evidence>
<dbReference type="GO" id="GO:0022857">
    <property type="term" value="F:transmembrane transporter activity"/>
    <property type="evidence" value="ECO:0007669"/>
    <property type="project" value="InterPro"/>
</dbReference>
<sequence length="435" mass="46291">MRNTKLHSPQPSSYQPLRAWAMAGMLAAMMLTNFLDKVVIGLVAVPMMQELHLTPTEFGIIGGSFYWLFAIGALIGGFVSNRVPASRVLLVIAVVWAVLQLPLAASASFLTFILCRALLGVTEGPASPVATHALYKWFPNTKRSLPVALLHQGSSAGLLLAGLVIPFVTLHWGWRANFYLLAAVGLAWCVIWFLFGEEGQVEESTLEPARAEERIPYRRLLSDPTVIGNFVAHFVTHWVLAASLTWLSAYLQKGLGYQPIEAGRMFALFIMITAPVSLGLAWLSQHLMSKGVPSRLARGAFIGVALIVAGVLHCALSLVDMGNLQKFITLAIAGGMTLVMNSVGPAVLGEIVPRSQRGGMLAIGNAVASASGLAAPVIMGWLIQMSGSQGGRGYEHGFFVGGLLLTAGGLVALATMNPQRSGRRLCPPVAEASAA</sequence>
<feature type="transmembrane region" description="Helical" evidence="5">
    <location>
        <begin position="396"/>
        <end position="416"/>
    </location>
</feature>
<feature type="domain" description="Major facilitator superfamily (MFS) profile" evidence="6">
    <location>
        <begin position="22"/>
        <end position="420"/>
    </location>
</feature>
<dbReference type="EMBL" id="JAAIVB010000064">
    <property type="protein sequence ID" value="NEX62984.1"/>
    <property type="molecule type" value="Genomic_DNA"/>
</dbReference>
<dbReference type="SUPFAM" id="SSF103473">
    <property type="entry name" value="MFS general substrate transporter"/>
    <property type="match status" value="1"/>
</dbReference>
<feature type="transmembrane region" description="Helical" evidence="5">
    <location>
        <begin position="296"/>
        <end position="315"/>
    </location>
</feature>
<dbReference type="InterPro" id="IPR011701">
    <property type="entry name" value="MFS"/>
</dbReference>
<keyword evidence="2 5" id="KW-0812">Transmembrane</keyword>
<dbReference type="Pfam" id="PF07690">
    <property type="entry name" value="MFS_1"/>
    <property type="match status" value="1"/>
</dbReference>
<feature type="transmembrane region" description="Helical" evidence="5">
    <location>
        <begin position="177"/>
        <end position="195"/>
    </location>
</feature>
<proteinExistence type="predicted"/>
<feature type="transmembrane region" description="Helical" evidence="5">
    <location>
        <begin position="230"/>
        <end position="251"/>
    </location>
</feature>
<gene>
    <name evidence="7" type="ORF">G3574_18025</name>
</gene>
<dbReference type="InterPro" id="IPR020846">
    <property type="entry name" value="MFS_dom"/>
</dbReference>
<protein>
    <submittedName>
        <fullName evidence="7">MFS transporter</fullName>
    </submittedName>
</protein>
<keyword evidence="3 5" id="KW-1133">Transmembrane helix</keyword>
<feature type="transmembrane region" description="Helical" evidence="5">
    <location>
        <begin position="20"/>
        <end position="46"/>
    </location>
</feature>
<feature type="transmembrane region" description="Helical" evidence="5">
    <location>
        <begin position="58"/>
        <end position="79"/>
    </location>
</feature>
<feature type="transmembrane region" description="Helical" evidence="5">
    <location>
        <begin position="88"/>
        <end position="119"/>
    </location>
</feature>
<evidence type="ECO:0000256" key="2">
    <source>
        <dbReference type="ARBA" id="ARBA00022692"/>
    </source>
</evidence>
<reference evidence="7 8" key="1">
    <citation type="submission" date="2020-02" db="EMBL/GenBank/DDBJ databases">
        <authorList>
            <person name="Kim M.K."/>
        </authorList>
    </citation>
    <scope>NUCLEOTIDE SEQUENCE [LARGE SCALE GENOMIC DNA]</scope>
    <source>
        <strain evidence="7 8">17J57-3</strain>
    </source>
</reference>
<feature type="transmembrane region" description="Helical" evidence="5">
    <location>
        <begin position="149"/>
        <end position="170"/>
    </location>
</feature>
<dbReference type="PANTHER" id="PTHR11662:SF450">
    <property type="entry name" value="BLR1003 PROTEIN"/>
    <property type="match status" value="1"/>
</dbReference>
<dbReference type="PROSITE" id="PS50850">
    <property type="entry name" value="MFS"/>
    <property type="match status" value="1"/>
</dbReference>
<evidence type="ECO:0000313" key="8">
    <source>
        <dbReference type="Proteomes" id="UP000482155"/>
    </source>
</evidence>
<evidence type="ECO:0000256" key="3">
    <source>
        <dbReference type="ARBA" id="ARBA00022989"/>
    </source>
</evidence>
<comment type="caution">
    <text evidence="7">The sequence shown here is derived from an EMBL/GenBank/DDBJ whole genome shotgun (WGS) entry which is preliminary data.</text>
</comment>
<dbReference type="RefSeq" id="WP_163966234.1">
    <property type="nucleotide sequence ID" value="NZ_JAAIVB010000064.1"/>
</dbReference>
<dbReference type="InterPro" id="IPR050382">
    <property type="entry name" value="MFS_Na/Anion_cotransporter"/>
</dbReference>
<accession>A0A6B3SQE1</accession>
<comment type="subcellular location">
    <subcellularLocation>
        <location evidence="1">Membrane</location>
        <topology evidence="1">Multi-pass membrane protein</topology>
    </subcellularLocation>
</comment>
<keyword evidence="8" id="KW-1185">Reference proteome</keyword>
<name>A0A6B3SQE1_9BURK</name>
<evidence type="ECO:0000313" key="7">
    <source>
        <dbReference type="EMBL" id="NEX62984.1"/>
    </source>
</evidence>
<organism evidence="7 8">
    <name type="scientific">Noviherbaspirillum galbum</name>
    <dbReference type="NCBI Taxonomy" id="2709383"/>
    <lineage>
        <taxon>Bacteria</taxon>
        <taxon>Pseudomonadati</taxon>
        <taxon>Pseudomonadota</taxon>
        <taxon>Betaproteobacteria</taxon>
        <taxon>Burkholderiales</taxon>
        <taxon>Oxalobacteraceae</taxon>
        <taxon>Noviherbaspirillum</taxon>
    </lineage>
</organism>
<keyword evidence="4 5" id="KW-0472">Membrane</keyword>
<dbReference type="Gene3D" id="1.20.1250.20">
    <property type="entry name" value="MFS general substrate transporter like domains"/>
    <property type="match status" value="1"/>
</dbReference>
<dbReference type="PANTHER" id="PTHR11662">
    <property type="entry name" value="SOLUTE CARRIER FAMILY 17"/>
    <property type="match status" value="1"/>
</dbReference>
<dbReference type="InterPro" id="IPR036259">
    <property type="entry name" value="MFS_trans_sf"/>
</dbReference>